<evidence type="ECO:0000313" key="2">
    <source>
        <dbReference type="Proteomes" id="UP000284842"/>
    </source>
</evidence>
<protein>
    <recommendedName>
        <fullName evidence="3">F-box domain-containing protein</fullName>
    </recommendedName>
</protein>
<dbReference type="SUPFAM" id="SSF52047">
    <property type="entry name" value="RNI-like"/>
    <property type="match status" value="1"/>
</dbReference>
<dbReference type="AlphaFoldDB" id="A0A409W9L0"/>
<comment type="caution">
    <text evidence="1">The sequence shown here is derived from an EMBL/GenBank/DDBJ whole genome shotgun (WGS) entry which is preliminary data.</text>
</comment>
<evidence type="ECO:0008006" key="3">
    <source>
        <dbReference type="Google" id="ProtNLM"/>
    </source>
</evidence>
<accession>A0A409W9L0</accession>
<name>A0A409W9L0_9AGAR</name>
<dbReference type="EMBL" id="NHTK01005695">
    <property type="protein sequence ID" value="PPQ75175.1"/>
    <property type="molecule type" value="Genomic_DNA"/>
</dbReference>
<dbReference type="Proteomes" id="UP000284842">
    <property type="component" value="Unassembled WGS sequence"/>
</dbReference>
<organism evidence="1 2">
    <name type="scientific">Panaeolus cyanescens</name>
    <dbReference type="NCBI Taxonomy" id="181874"/>
    <lineage>
        <taxon>Eukaryota</taxon>
        <taxon>Fungi</taxon>
        <taxon>Dikarya</taxon>
        <taxon>Basidiomycota</taxon>
        <taxon>Agaricomycotina</taxon>
        <taxon>Agaricomycetes</taxon>
        <taxon>Agaricomycetidae</taxon>
        <taxon>Agaricales</taxon>
        <taxon>Agaricineae</taxon>
        <taxon>Galeropsidaceae</taxon>
        <taxon>Panaeolus</taxon>
    </lineage>
</organism>
<evidence type="ECO:0000313" key="1">
    <source>
        <dbReference type="EMBL" id="PPQ75175.1"/>
    </source>
</evidence>
<dbReference type="Gene3D" id="3.80.10.10">
    <property type="entry name" value="Ribonuclease Inhibitor"/>
    <property type="match status" value="1"/>
</dbReference>
<gene>
    <name evidence="1" type="ORF">CVT24_010138</name>
</gene>
<keyword evidence="2" id="KW-1185">Reference proteome</keyword>
<sequence length="360" mass="41304">MSFRQDKISIALRRELGKKDLGLQLLALYQPDFDSYDTIEFLNPLLASLTTLQRLRFHLDFASGPPGSDTFPDQSTGTWAKLTVLSMGGCWVMTDLWPVFLTACPNLQTSFFSLCDSDTDSESYNDRFDAYKLTTVHQNLKKLLLSYCVDGSFSVFTDRRFPAVTTLKIQFFGSLFNKFVPFSNNARIAEVFPAVQHLSLFNTADIKDKDNSVFPFIQRIQTLTHLSISLSPTDVPLLTILFRPQGEVIGFPKLHQVDLIFRSSAENKAQFSEQNKLEQDIFDLRNCRKTIPNQAAGPLSVSVCFTWTKKHHSKTMHNYFMKLEKKFQRENIDISVQIKEEKEDESSFDFLEADMIPYFK</sequence>
<dbReference type="InterPro" id="IPR032675">
    <property type="entry name" value="LRR_dom_sf"/>
</dbReference>
<reference evidence="1 2" key="1">
    <citation type="journal article" date="2018" name="Evol. Lett.">
        <title>Horizontal gene cluster transfer increased hallucinogenic mushroom diversity.</title>
        <authorList>
            <person name="Reynolds H.T."/>
            <person name="Vijayakumar V."/>
            <person name="Gluck-Thaler E."/>
            <person name="Korotkin H.B."/>
            <person name="Matheny P.B."/>
            <person name="Slot J.C."/>
        </authorList>
    </citation>
    <scope>NUCLEOTIDE SEQUENCE [LARGE SCALE GENOMIC DNA]</scope>
    <source>
        <strain evidence="1 2">2629</strain>
    </source>
</reference>
<proteinExistence type="predicted"/>
<dbReference type="OrthoDB" id="10583597at2759"/>
<dbReference type="InParanoid" id="A0A409W9L0"/>